<name>A0AA85J8E4_TRIRE</name>
<dbReference type="AlphaFoldDB" id="A0AA85J8E4"/>
<evidence type="ECO:0000256" key="1">
    <source>
        <dbReference type="SAM" id="MobiDB-lite"/>
    </source>
</evidence>
<sequence>MNNVVLGSIIILICNIMVCNVNANNYVLLSSFDKLCKERYDKEFLTSFIVDDITIREQLMLSWPGELNTHTLENPKFAICPGLIIHPSGRFVKRAFPEGLLDFTLYFAVQALFWLLRASVRLTCPTNTDSSDSFYLQLDQWIDSLEWSTKHWRPDISKDHEEDVTGGSAGFGEAPDDILRVNCSSEFAGRTTDWSLSGYLRRIRLTWNFINEETEAMHNNSNSSMEKNINLLNTSSSFTSSPASTSLITRDDDDDDVNSTLLLSENIMHQPIHYQVRQTSGIQFLVRISSQMLFVGNFSVERKKSLCEFFSGFWCIQPSPTSATDVVGLNQINSSTLANPINSSNNNPSLPDVVVIDQAVCVQATMRCDNLPDCNLNVPINQLNLSQDEADCELITLINYQLGNASSKSYLSDKYDAWVSKLPWIVLAPVPAILICALIRICTQKRQLDLIEDHHLSSMDCSIRHNNASGLGIDRCDKCQQLQYKRSRSSYFLIGGRKSRSGSIAGGCGGCGGGAVGGLSMAFNSVNKLSSVLEVEDEIDDVDQRQEQQQKAEEEENMLAMKVLNVMTNSTYSTAGLIDSTDDNKVLKHAYSLPECDLKLPSGGLCVQQGDEQSSGHCQQVDWFPQDRKSLCSSLINGNSASKFNQNPMVGDMIISNACYIDTDRDNGRPTTSSEDIDDTVIHFNNEVFVKCRSYNDLQQAMIQKEEGDQDIQMTCLSYSSHLNDADGDGEQVSSVCTSSSSSLTTSAATASSLSLSSPQVNLSGCETSCSSDIPASFVISSNPDLCIQSLSSPPPSPSSSTSIVLSTLQKHLLQSKKYAMNRIHHQFFMPSSYPVSKHDHRNNSTTNSSNSSRSKLLLMESAQSIEDNR</sequence>
<feature type="signal peptide" evidence="2">
    <location>
        <begin position="1"/>
        <end position="23"/>
    </location>
</feature>
<keyword evidence="2" id="KW-0732">Signal</keyword>
<feature type="region of interest" description="Disordered" evidence="1">
    <location>
        <begin position="832"/>
        <end position="870"/>
    </location>
</feature>
<evidence type="ECO:0000256" key="2">
    <source>
        <dbReference type="SAM" id="SignalP"/>
    </source>
</evidence>
<protein>
    <submittedName>
        <fullName evidence="4">Uncharacterized protein</fullName>
    </submittedName>
</protein>
<reference evidence="3" key="1">
    <citation type="submission" date="2022-06" db="EMBL/GenBank/DDBJ databases">
        <authorList>
            <person name="Berger JAMES D."/>
            <person name="Berger JAMES D."/>
        </authorList>
    </citation>
    <scope>NUCLEOTIDE SEQUENCE [LARGE SCALE GENOMIC DNA]</scope>
</reference>
<feature type="compositionally biased region" description="Low complexity" evidence="1">
    <location>
        <begin position="844"/>
        <end position="855"/>
    </location>
</feature>
<dbReference type="Proteomes" id="UP000050795">
    <property type="component" value="Unassembled WGS sequence"/>
</dbReference>
<accession>A0AA85J8E4</accession>
<evidence type="ECO:0000313" key="3">
    <source>
        <dbReference type="Proteomes" id="UP000050795"/>
    </source>
</evidence>
<keyword evidence="3" id="KW-1185">Reference proteome</keyword>
<organism evidence="3 4">
    <name type="scientific">Trichobilharzia regenti</name>
    <name type="common">Nasal bird schistosome</name>
    <dbReference type="NCBI Taxonomy" id="157069"/>
    <lineage>
        <taxon>Eukaryota</taxon>
        <taxon>Metazoa</taxon>
        <taxon>Spiralia</taxon>
        <taxon>Lophotrochozoa</taxon>
        <taxon>Platyhelminthes</taxon>
        <taxon>Trematoda</taxon>
        <taxon>Digenea</taxon>
        <taxon>Strigeidida</taxon>
        <taxon>Schistosomatoidea</taxon>
        <taxon>Schistosomatidae</taxon>
        <taxon>Trichobilharzia</taxon>
    </lineage>
</organism>
<feature type="chain" id="PRO_5041712172" evidence="2">
    <location>
        <begin position="24"/>
        <end position="870"/>
    </location>
</feature>
<evidence type="ECO:0000313" key="4">
    <source>
        <dbReference type="WBParaSite" id="TREG1_135960.5"/>
    </source>
</evidence>
<dbReference type="WBParaSite" id="TREG1_135960.5">
    <property type="protein sequence ID" value="TREG1_135960.5"/>
    <property type="gene ID" value="TREG1_135960"/>
</dbReference>
<proteinExistence type="predicted"/>
<reference evidence="4" key="2">
    <citation type="submission" date="2023-11" db="UniProtKB">
        <authorList>
            <consortium name="WormBaseParasite"/>
        </authorList>
    </citation>
    <scope>IDENTIFICATION</scope>
</reference>